<dbReference type="InterPro" id="IPR006452">
    <property type="entry name" value="Formate_DH_accessory"/>
</dbReference>
<dbReference type="InterPro" id="IPR024064">
    <property type="entry name" value="FdhE-like_sf"/>
</dbReference>
<dbReference type="STRING" id="1121451.DESAM_21860"/>
<dbReference type="PATRIC" id="fig|1121451.3.peg.2092"/>
<dbReference type="SUPFAM" id="SSF144020">
    <property type="entry name" value="FdhE-like"/>
    <property type="match status" value="1"/>
</dbReference>
<dbReference type="GO" id="GO:0051604">
    <property type="term" value="P:protein maturation"/>
    <property type="evidence" value="ECO:0007669"/>
    <property type="project" value="TreeGrafter"/>
</dbReference>
<dbReference type="Pfam" id="PF24859">
    <property type="entry name" value="FdhE_central"/>
    <property type="match status" value="1"/>
</dbReference>
<dbReference type="HOGENOM" id="CLU_071015_0_0_7"/>
<dbReference type="GO" id="GO:0008199">
    <property type="term" value="F:ferric iron binding"/>
    <property type="evidence" value="ECO:0007669"/>
    <property type="project" value="TreeGrafter"/>
</dbReference>
<dbReference type="GO" id="GO:0005829">
    <property type="term" value="C:cytosol"/>
    <property type="evidence" value="ECO:0007669"/>
    <property type="project" value="TreeGrafter"/>
</dbReference>
<keyword evidence="3" id="KW-1185">Reference proteome</keyword>
<dbReference type="RefSeq" id="WP_015336734.1">
    <property type="nucleotide sequence ID" value="NC_020055.1"/>
</dbReference>
<dbReference type="AlphaFoldDB" id="L0RBG5"/>
<evidence type="ECO:0000313" key="3">
    <source>
        <dbReference type="Proteomes" id="UP000010808"/>
    </source>
</evidence>
<dbReference type="eggNOG" id="COG3058">
    <property type="taxonomic scope" value="Bacteria"/>
</dbReference>
<evidence type="ECO:0000313" key="2">
    <source>
        <dbReference type="EMBL" id="CCO24133.1"/>
    </source>
</evidence>
<dbReference type="Gene3D" id="3.90.1670.10">
    <property type="entry name" value="FdhE-like domain"/>
    <property type="match status" value="1"/>
</dbReference>
<sequence length="305" mass="34873">MKKVKPLSKNKRDVQAGLLALRKKMPALENIFDAFGPLVQAQEKAVISLEDWKFTLPAAYAPRFEQGVPFLSDMEFPELGEYYSEIFSLMASAIAEGMPALTDIVGKITKSIQNIDNINDLAKAIWDEDSNGLVQLVKDLDVDQDTLVFIGTMSLKPFMVRMEADAAKVIETMLWLKGYCPICGTFPDISLLRKSGDDNAYLKSHGGQRWMHCSCCGHEWRFKRNMCPWCESEDYKKLRYLQSEERQTERVDVCDTCKHYFVTIDTRELTEAPDPRIAPLGLVHLDIRAQEKKYKPMAETPWNIF</sequence>
<dbReference type="PANTHER" id="PTHR37689">
    <property type="entry name" value="PROTEIN FDHE"/>
    <property type="match status" value="1"/>
</dbReference>
<dbReference type="InterPro" id="IPR056797">
    <property type="entry name" value="FdhE_central"/>
</dbReference>
<dbReference type="PANTHER" id="PTHR37689:SF1">
    <property type="entry name" value="PROTEIN FDHE"/>
    <property type="match status" value="1"/>
</dbReference>
<proteinExistence type="predicted"/>
<name>L0RBG5_9BACT</name>
<protein>
    <submittedName>
        <fullName evidence="2">Formate dehydrogenase accessory protein</fullName>
    </submittedName>
</protein>
<gene>
    <name evidence="2" type="ORF">DESAM_21860</name>
</gene>
<dbReference type="KEGG" id="dhy:DESAM_21860"/>
<dbReference type="EMBL" id="FO203522">
    <property type="protein sequence ID" value="CCO24133.1"/>
    <property type="molecule type" value="Genomic_DNA"/>
</dbReference>
<organism evidence="2 3">
    <name type="scientific">Maridesulfovibrio hydrothermalis AM13 = DSM 14728</name>
    <dbReference type="NCBI Taxonomy" id="1121451"/>
    <lineage>
        <taxon>Bacteria</taxon>
        <taxon>Pseudomonadati</taxon>
        <taxon>Thermodesulfobacteriota</taxon>
        <taxon>Desulfovibrionia</taxon>
        <taxon>Desulfovibrionales</taxon>
        <taxon>Desulfovibrionaceae</taxon>
        <taxon>Maridesulfovibrio</taxon>
    </lineage>
</organism>
<dbReference type="OrthoDB" id="9811074at2"/>
<reference evidence="2 3" key="1">
    <citation type="submission" date="2012-10" db="EMBL/GenBank/DDBJ databases">
        <authorList>
            <person name="Genoscope - CEA"/>
        </authorList>
    </citation>
    <scope>NUCLEOTIDE SEQUENCE [LARGE SCALE GENOMIC DNA]</scope>
    <source>
        <strain evidence="3">AM13 / DSM 14728</strain>
    </source>
</reference>
<feature type="domain" description="FdhE central" evidence="1">
    <location>
        <begin position="179"/>
        <end position="224"/>
    </location>
</feature>
<evidence type="ECO:0000259" key="1">
    <source>
        <dbReference type="Pfam" id="PF24859"/>
    </source>
</evidence>
<accession>L0RBG5</accession>
<dbReference type="Proteomes" id="UP000010808">
    <property type="component" value="Chromosome"/>
</dbReference>
<dbReference type="CDD" id="cd16341">
    <property type="entry name" value="FdhE"/>
    <property type="match status" value="1"/>
</dbReference>